<feature type="binding site" evidence="2">
    <location>
        <begin position="310"/>
        <end position="313"/>
    </location>
    <ligand>
        <name>substrate</name>
    </ligand>
</feature>
<dbReference type="Gene3D" id="3.60.20.30">
    <property type="entry name" value="(Glycosyl)asparaginase"/>
    <property type="match status" value="1"/>
</dbReference>
<evidence type="ECO:0000313" key="6">
    <source>
        <dbReference type="Proteomes" id="UP000756132"/>
    </source>
</evidence>
<dbReference type="InterPro" id="IPR000246">
    <property type="entry name" value="Peptidase_T2"/>
</dbReference>
<gene>
    <name evidence="5" type="ORF">CLAFUR5_00991</name>
</gene>
<reference evidence="5" key="2">
    <citation type="journal article" date="2022" name="Microb. Genom.">
        <title>A chromosome-scale genome assembly of the tomato pathogen Cladosporium fulvum reveals a compartmentalized genome architecture and the presence of a dispensable chromosome.</title>
        <authorList>
            <person name="Zaccaron A.Z."/>
            <person name="Chen L.H."/>
            <person name="Samaras A."/>
            <person name="Stergiopoulos I."/>
        </authorList>
    </citation>
    <scope>NUCLEOTIDE SEQUENCE</scope>
    <source>
        <strain evidence="5">Race5_Kim</strain>
    </source>
</reference>
<evidence type="ECO:0000313" key="5">
    <source>
        <dbReference type="EMBL" id="UJO11984.1"/>
    </source>
</evidence>
<dbReference type="GeneID" id="71980869"/>
<name>A0A9Q8P3N2_PASFU</name>
<reference evidence="5" key="1">
    <citation type="submission" date="2021-12" db="EMBL/GenBank/DDBJ databases">
        <authorList>
            <person name="Zaccaron A."/>
            <person name="Stergiopoulos I."/>
        </authorList>
    </citation>
    <scope>NUCLEOTIDE SEQUENCE</scope>
    <source>
        <strain evidence="5">Race5_Kim</strain>
    </source>
</reference>
<accession>A0A9Q8P3N2</accession>
<evidence type="ECO:0000256" key="3">
    <source>
        <dbReference type="PIRSR" id="PIRSR600246-3"/>
    </source>
</evidence>
<keyword evidence="6" id="KW-1185">Reference proteome</keyword>
<sequence>MDYSSKPKSITPRIIVHGGAGNITRENMPQKSYEAYEHTLLSILSHANRALLLPGATALDIATYAVSLLELNPLFNAGRGAVYTTAGTHELEASVMVSNGYRKRGVGVMKVRRTKHPIKLAREMLIRGEREDGGGALGHCQLEGGTEARPSWFWTRRRWDEHRRGLGLDHGDETFEKDKRRADERAGCGSEGNAEGEELENEGEEEDYVSIADSQWDGKEYLPQGTVGAVVLDSTGTLCLPGRIGDTPTLGAGFWAERWFEAVTQSSAPSMSTPSYVLSSCLPSLFGYQRVLYTQVQEEPQVRAVAMSGTGNGDSFLRMNAVRAAAAIARYASGRSSSSRSSKSSVSLQQAVTAVAGPEGQLQRSAEDRWHKTGEGEGGIIGIEVVDGKGKIVYDFNCGGMFHAWVDDDGKERFELFQTGPRPPPYA</sequence>
<dbReference type="EMBL" id="CP090163">
    <property type="protein sequence ID" value="UJO11984.1"/>
    <property type="molecule type" value="Genomic_DNA"/>
</dbReference>
<feature type="site" description="Cleavage; by autolysis" evidence="3">
    <location>
        <begin position="225"/>
        <end position="226"/>
    </location>
</feature>
<dbReference type="OrthoDB" id="2262349at2759"/>
<evidence type="ECO:0000256" key="2">
    <source>
        <dbReference type="PIRSR" id="PIRSR600246-2"/>
    </source>
</evidence>
<dbReference type="Proteomes" id="UP000756132">
    <property type="component" value="Chromosome 1"/>
</dbReference>
<feature type="region of interest" description="Disordered" evidence="4">
    <location>
        <begin position="356"/>
        <end position="375"/>
    </location>
</feature>
<proteinExistence type="predicted"/>
<dbReference type="RefSeq" id="XP_047756350.1">
    <property type="nucleotide sequence ID" value="XM_047900139.1"/>
</dbReference>
<dbReference type="PANTHER" id="PTHR10188:SF43">
    <property type="entry name" value="ASPARAGINASE (EUROFUNG)"/>
    <property type="match status" value="1"/>
</dbReference>
<feature type="compositionally biased region" description="Acidic residues" evidence="4">
    <location>
        <begin position="194"/>
        <end position="207"/>
    </location>
</feature>
<dbReference type="AlphaFoldDB" id="A0A9Q8P3N2"/>
<dbReference type="Pfam" id="PF01112">
    <property type="entry name" value="Asparaginase_2"/>
    <property type="match status" value="1"/>
</dbReference>
<feature type="active site" description="Nucleophile" evidence="1">
    <location>
        <position position="226"/>
    </location>
</feature>
<feature type="compositionally biased region" description="Basic and acidic residues" evidence="4">
    <location>
        <begin position="166"/>
        <end position="186"/>
    </location>
</feature>
<dbReference type="PANTHER" id="PTHR10188">
    <property type="entry name" value="L-ASPARAGINASE"/>
    <property type="match status" value="1"/>
</dbReference>
<protein>
    <submittedName>
        <fullName evidence="5">Isoaspartyl peptidase/L-asparaginase</fullName>
    </submittedName>
</protein>
<feature type="compositionally biased region" description="Basic and acidic residues" evidence="4">
    <location>
        <begin position="365"/>
        <end position="375"/>
    </location>
</feature>
<dbReference type="SUPFAM" id="SSF56235">
    <property type="entry name" value="N-terminal nucleophile aminohydrolases (Ntn hydrolases)"/>
    <property type="match status" value="1"/>
</dbReference>
<evidence type="ECO:0000256" key="1">
    <source>
        <dbReference type="PIRSR" id="PIRSR600246-1"/>
    </source>
</evidence>
<dbReference type="KEGG" id="ffu:CLAFUR5_00991"/>
<evidence type="ECO:0000256" key="4">
    <source>
        <dbReference type="SAM" id="MobiDB-lite"/>
    </source>
</evidence>
<dbReference type="GO" id="GO:0005737">
    <property type="term" value="C:cytoplasm"/>
    <property type="evidence" value="ECO:0007669"/>
    <property type="project" value="TreeGrafter"/>
</dbReference>
<feature type="region of interest" description="Disordered" evidence="4">
    <location>
        <begin position="166"/>
        <end position="207"/>
    </location>
</feature>
<dbReference type="GO" id="GO:0016787">
    <property type="term" value="F:hydrolase activity"/>
    <property type="evidence" value="ECO:0007669"/>
    <property type="project" value="InterPro"/>
</dbReference>
<dbReference type="InterPro" id="IPR029055">
    <property type="entry name" value="Ntn_hydrolases_N"/>
</dbReference>
<organism evidence="5 6">
    <name type="scientific">Passalora fulva</name>
    <name type="common">Tomato leaf mold</name>
    <name type="synonym">Cladosporium fulvum</name>
    <dbReference type="NCBI Taxonomy" id="5499"/>
    <lineage>
        <taxon>Eukaryota</taxon>
        <taxon>Fungi</taxon>
        <taxon>Dikarya</taxon>
        <taxon>Ascomycota</taxon>
        <taxon>Pezizomycotina</taxon>
        <taxon>Dothideomycetes</taxon>
        <taxon>Dothideomycetidae</taxon>
        <taxon>Mycosphaerellales</taxon>
        <taxon>Mycosphaerellaceae</taxon>
        <taxon>Fulvia</taxon>
    </lineage>
</organism>
<feature type="binding site" evidence="2">
    <location>
        <begin position="243"/>
        <end position="246"/>
    </location>
    <ligand>
        <name>substrate</name>
    </ligand>
</feature>